<keyword evidence="17" id="KW-1185">Reference proteome</keyword>
<dbReference type="SMART" id="SM00388">
    <property type="entry name" value="HisKA"/>
    <property type="match status" value="1"/>
</dbReference>
<evidence type="ECO:0000256" key="8">
    <source>
        <dbReference type="ARBA" id="ARBA00022777"/>
    </source>
</evidence>
<evidence type="ECO:0000256" key="12">
    <source>
        <dbReference type="ARBA" id="ARBA00023136"/>
    </source>
</evidence>
<dbReference type="EC" id="2.7.13.3" evidence="3"/>
<dbReference type="SMART" id="SM00387">
    <property type="entry name" value="HATPase_c"/>
    <property type="match status" value="1"/>
</dbReference>
<dbReference type="Gene3D" id="1.20.5.1040">
    <property type="entry name" value="Sensor protein qsec"/>
    <property type="match status" value="2"/>
</dbReference>
<comment type="subcellular location">
    <subcellularLocation>
        <location evidence="2">Membrane</location>
        <topology evidence="2">Multi-pass membrane protein</topology>
    </subcellularLocation>
</comment>
<dbReference type="InterPro" id="IPR003660">
    <property type="entry name" value="HAMP_dom"/>
</dbReference>
<dbReference type="InterPro" id="IPR036890">
    <property type="entry name" value="HATPase_C_sf"/>
</dbReference>
<dbReference type="FunFam" id="1.10.287.130:FF:000035">
    <property type="entry name" value="Two-component sensor histidine kinase"/>
    <property type="match status" value="1"/>
</dbReference>
<dbReference type="EMBL" id="CP098242">
    <property type="protein sequence ID" value="WAW09419.1"/>
    <property type="molecule type" value="Genomic_DNA"/>
</dbReference>
<evidence type="ECO:0000313" key="16">
    <source>
        <dbReference type="EMBL" id="WAW09419.1"/>
    </source>
</evidence>
<dbReference type="InterPro" id="IPR003594">
    <property type="entry name" value="HATPase_dom"/>
</dbReference>
<dbReference type="PROSITE" id="PS50109">
    <property type="entry name" value="HIS_KIN"/>
    <property type="match status" value="1"/>
</dbReference>
<feature type="transmembrane region" description="Helical" evidence="13">
    <location>
        <begin position="21"/>
        <end position="40"/>
    </location>
</feature>
<sequence length="475" mass="52942">MTPSSNKRPPSRWSLQLRLSAFFTLAVTIAWLFAAAFAWFESAEYIDEFFDTQQLLFAKRLAASDLKFAPRPEGIPAVFSNKKAKGEVEEEALRFAIFSPNGDLLMSDGISDERFCFRPGMEGFEDATMKGNDDLWRIVWQPAVDHSFIVAVGQKKEYRQEMALELLEEQMMPWIVMLPILAVGLIIMVRRELSPLRMVKNELENRQPGNAAPLPAEQMPPEIRPLVLSLNSHFERVASLLERERAFIADAAHELRTPLAGLRIQAEVAQLSENDPEALNTALKNLISGIDRSSRLADQLLALSRIEGMQALSAAGKEYENATPVPEEAIHWPEVVNEAVSEYLPLAEKKGITMLVSNDSLPPPVNTQPALPRMLMRNLLDNAVRYAPENSEVRIILKTSGITMENTGPALPDEAFSRLGERFYRPPGQAEPGSGLGLSIVHQLAGLLRITVFLEKKDTDNPGQIKYIAHIRPAG</sequence>
<dbReference type="SUPFAM" id="SSF47384">
    <property type="entry name" value="Homodimeric domain of signal transducing histidine kinase"/>
    <property type="match status" value="1"/>
</dbReference>
<dbReference type="SUPFAM" id="SSF55874">
    <property type="entry name" value="ATPase domain of HSP90 chaperone/DNA topoisomerase II/histidine kinase"/>
    <property type="match status" value="1"/>
</dbReference>
<dbReference type="RefSeq" id="WP_269308416.1">
    <property type="nucleotide sequence ID" value="NZ_CP098242.1"/>
</dbReference>
<keyword evidence="10 13" id="KW-1133">Transmembrane helix</keyword>
<evidence type="ECO:0000256" key="2">
    <source>
        <dbReference type="ARBA" id="ARBA00004141"/>
    </source>
</evidence>
<keyword evidence="6 13" id="KW-0812">Transmembrane</keyword>
<evidence type="ECO:0000259" key="14">
    <source>
        <dbReference type="PROSITE" id="PS50109"/>
    </source>
</evidence>
<evidence type="ECO:0000313" key="17">
    <source>
        <dbReference type="Proteomes" id="UP001156215"/>
    </source>
</evidence>
<dbReference type="InterPro" id="IPR005467">
    <property type="entry name" value="His_kinase_dom"/>
</dbReference>
<evidence type="ECO:0000256" key="10">
    <source>
        <dbReference type="ARBA" id="ARBA00022989"/>
    </source>
</evidence>
<keyword evidence="9 16" id="KW-0067">ATP-binding</keyword>
<evidence type="ECO:0000256" key="9">
    <source>
        <dbReference type="ARBA" id="ARBA00022840"/>
    </source>
</evidence>
<dbReference type="CDD" id="cd00082">
    <property type="entry name" value="HisKA"/>
    <property type="match status" value="1"/>
</dbReference>
<dbReference type="Gene3D" id="1.10.287.130">
    <property type="match status" value="1"/>
</dbReference>
<dbReference type="PROSITE" id="PS50885">
    <property type="entry name" value="HAMP"/>
    <property type="match status" value="1"/>
</dbReference>
<dbReference type="InterPro" id="IPR050428">
    <property type="entry name" value="TCS_sensor_his_kinase"/>
</dbReference>
<organism evidence="16 17">
    <name type="scientific">Oxalobacter vibrioformis</name>
    <dbReference type="NCBI Taxonomy" id="933080"/>
    <lineage>
        <taxon>Bacteria</taxon>
        <taxon>Pseudomonadati</taxon>
        <taxon>Pseudomonadota</taxon>
        <taxon>Betaproteobacteria</taxon>
        <taxon>Burkholderiales</taxon>
        <taxon>Oxalobacteraceae</taxon>
        <taxon>Oxalobacter</taxon>
    </lineage>
</organism>
<keyword evidence="8" id="KW-0418">Kinase</keyword>
<evidence type="ECO:0000259" key="15">
    <source>
        <dbReference type="PROSITE" id="PS50885"/>
    </source>
</evidence>
<dbReference type="PANTHER" id="PTHR45436">
    <property type="entry name" value="SENSOR HISTIDINE KINASE YKOH"/>
    <property type="match status" value="1"/>
</dbReference>
<dbReference type="GO" id="GO:0005524">
    <property type="term" value="F:ATP binding"/>
    <property type="evidence" value="ECO:0007669"/>
    <property type="project" value="UniProtKB-KW"/>
</dbReference>
<keyword evidence="11" id="KW-0902">Two-component regulatory system</keyword>
<dbReference type="Proteomes" id="UP001156215">
    <property type="component" value="Chromosome"/>
</dbReference>
<keyword evidence="12 13" id="KW-0472">Membrane</keyword>
<dbReference type="AlphaFoldDB" id="A0A9E9P221"/>
<dbReference type="KEGG" id="ovb:NB640_09185"/>
<evidence type="ECO:0000256" key="11">
    <source>
        <dbReference type="ARBA" id="ARBA00023012"/>
    </source>
</evidence>
<feature type="domain" description="Histidine kinase" evidence="14">
    <location>
        <begin position="250"/>
        <end position="475"/>
    </location>
</feature>
<reference evidence="16" key="1">
    <citation type="journal article" date="2022" name="Front. Microbiol.">
        <title>New perspectives on an old grouping: The genomic and phenotypic variability of Oxalobacter formigenes and the implications for calcium oxalate stone prevention.</title>
        <authorList>
            <person name="Chmiel J.A."/>
            <person name="Carr C."/>
            <person name="Stuivenberg G.A."/>
            <person name="Venema R."/>
            <person name="Chanyi R.M."/>
            <person name="Al K.F."/>
            <person name="Giguere D."/>
            <person name="Say H."/>
            <person name="Akouris P.P."/>
            <person name="Dominguez Romero S.A."/>
            <person name="Kwong A."/>
            <person name="Tai V."/>
            <person name="Koval S.F."/>
            <person name="Razvi H."/>
            <person name="Bjazevic J."/>
            <person name="Burton J.P."/>
        </authorList>
    </citation>
    <scope>NUCLEOTIDE SEQUENCE</scope>
    <source>
        <strain evidence="16">WoOx3</strain>
    </source>
</reference>
<gene>
    <name evidence="16" type="ORF">NB640_09185</name>
</gene>
<proteinExistence type="predicted"/>
<dbReference type="GO" id="GO:0005886">
    <property type="term" value="C:plasma membrane"/>
    <property type="evidence" value="ECO:0007669"/>
    <property type="project" value="TreeGrafter"/>
</dbReference>
<evidence type="ECO:0000256" key="1">
    <source>
        <dbReference type="ARBA" id="ARBA00000085"/>
    </source>
</evidence>
<dbReference type="Pfam" id="PF02518">
    <property type="entry name" value="HATPase_c"/>
    <property type="match status" value="1"/>
</dbReference>
<accession>A0A9E9P221</accession>
<dbReference type="GO" id="GO:0000155">
    <property type="term" value="F:phosphorelay sensor kinase activity"/>
    <property type="evidence" value="ECO:0007669"/>
    <property type="project" value="InterPro"/>
</dbReference>
<evidence type="ECO:0000256" key="4">
    <source>
        <dbReference type="ARBA" id="ARBA00022553"/>
    </source>
</evidence>
<dbReference type="InterPro" id="IPR003661">
    <property type="entry name" value="HisK_dim/P_dom"/>
</dbReference>
<name>A0A9E9P221_9BURK</name>
<keyword evidence="4" id="KW-0597">Phosphoprotein</keyword>
<evidence type="ECO:0000256" key="6">
    <source>
        <dbReference type="ARBA" id="ARBA00022692"/>
    </source>
</evidence>
<dbReference type="InterPro" id="IPR036097">
    <property type="entry name" value="HisK_dim/P_sf"/>
</dbReference>
<keyword evidence="7" id="KW-0547">Nucleotide-binding</keyword>
<protein>
    <recommendedName>
        <fullName evidence="3">histidine kinase</fullName>
        <ecNumber evidence="3">2.7.13.3</ecNumber>
    </recommendedName>
</protein>
<evidence type="ECO:0000256" key="13">
    <source>
        <dbReference type="SAM" id="Phobius"/>
    </source>
</evidence>
<dbReference type="Pfam" id="PF00512">
    <property type="entry name" value="HisKA"/>
    <property type="match status" value="1"/>
</dbReference>
<comment type="catalytic activity">
    <reaction evidence="1">
        <text>ATP + protein L-histidine = ADP + protein N-phospho-L-histidine.</text>
        <dbReference type="EC" id="2.7.13.3"/>
    </reaction>
</comment>
<evidence type="ECO:0000256" key="7">
    <source>
        <dbReference type="ARBA" id="ARBA00022741"/>
    </source>
</evidence>
<evidence type="ECO:0000256" key="3">
    <source>
        <dbReference type="ARBA" id="ARBA00012438"/>
    </source>
</evidence>
<dbReference type="PANTHER" id="PTHR45436:SF14">
    <property type="entry name" value="SENSOR PROTEIN QSEC"/>
    <property type="match status" value="1"/>
</dbReference>
<evidence type="ECO:0000256" key="5">
    <source>
        <dbReference type="ARBA" id="ARBA00022679"/>
    </source>
</evidence>
<dbReference type="Gene3D" id="3.30.565.10">
    <property type="entry name" value="Histidine kinase-like ATPase, C-terminal domain"/>
    <property type="match status" value="1"/>
</dbReference>
<feature type="domain" description="HAMP" evidence="15">
    <location>
        <begin position="190"/>
        <end position="242"/>
    </location>
</feature>
<keyword evidence="5" id="KW-0808">Transferase</keyword>